<dbReference type="InterPro" id="IPR036649">
    <property type="entry name" value="Pyrophosphatase_sf"/>
</dbReference>
<dbReference type="GeneID" id="30969830"/>
<sequence>MEQIAKEVSLNPIKQGIRDGKLKEIANVLPFQGYPCNYGAISQVNPSLISSHFERHLRTHINDG</sequence>
<dbReference type="Gene3D" id="3.90.80.10">
    <property type="entry name" value="Inorganic pyrophosphatase"/>
    <property type="match status" value="1"/>
</dbReference>
<evidence type="ECO:0000313" key="1">
    <source>
        <dbReference type="EMBL" id="OJK01794.1"/>
    </source>
</evidence>
<name>A0A1L9X086_ASPA1</name>
<keyword evidence="2" id="KW-1185">Reference proteome</keyword>
<evidence type="ECO:0000313" key="2">
    <source>
        <dbReference type="Proteomes" id="UP000184546"/>
    </source>
</evidence>
<proteinExistence type="predicted"/>
<reference evidence="2" key="1">
    <citation type="journal article" date="2017" name="Genome Biol.">
        <title>Comparative genomics reveals high biological diversity and specific adaptations in the industrially and medically important fungal genus Aspergillus.</title>
        <authorList>
            <person name="de Vries R.P."/>
            <person name="Riley R."/>
            <person name="Wiebenga A."/>
            <person name="Aguilar-Osorio G."/>
            <person name="Amillis S."/>
            <person name="Uchima C.A."/>
            <person name="Anderluh G."/>
            <person name="Asadollahi M."/>
            <person name="Askin M."/>
            <person name="Barry K."/>
            <person name="Battaglia E."/>
            <person name="Bayram O."/>
            <person name="Benocci T."/>
            <person name="Braus-Stromeyer S.A."/>
            <person name="Caldana C."/>
            <person name="Canovas D."/>
            <person name="Cerqueira G.C."/>
            <person name="Chen F."/>
            <person name="Chen W."/>
            <person name="Choi C."/>
            <person name="Clum A."/>
            <person name="Dos Santos R.A."/>
            <person name="Damasio A.R."/>
            <person name="Diallinas G."/>
            <person name="Emri T."/>
            <person name="Fekete E."/>
            <person name="Flipphi M."/>
            <person name="Freyberg S."/>
            <person name="Gallo A."/>
            <person name="Gournas C."/>
            <person name="Habgood R."/>
            <person name="Hainaut M."/>
            <person name="Harispe M.L."/>
            <person name="Henrissat B."/>
            <person name="Hilden K.S."/>
            <person name="Hope R."/>
            <person name="Hossain A."/>
            <person name="Karabika E."/>
            <person name="Karaffa L."/>
            <person name="Karanyi Z."/>
            <person name="Krasevec N."/>
            <person name="Kuo A."/>
            <person name="Kusch H."/>
            <person name="LaButti K."/>
            <person name="Lagendijk E.L."/>
            <person name="Lapidus A."/>
            <person name="Levasseur A."/>
            <person name="Lindquist E."/>
            <person name="Lipzen A."/>
            <person name="Logrieco A.F."/>
            <person name="MacCabe A."/>
            <person name="Maekelae M.R."/>
            <person name="Malavazi I."/>
            <person name="Melin P."/>
            <person name="Meyer V."/>
            <person name="Mielnichuk N."/>
            <person name="Miskei M."/>
            <person name="Molnar A.P."/>
            <person name="Mule G."/>
            <person name="Ngan C.Y."/>
            <person name="Orejas M."/>
            <person name="Orosz E."/>
            <person name="Ouedraogo J.P."/>
            <person name="Overkamp K.M."/>
            <person name="Park H.-S."/>
            <person name="Perrone G."/>
            <person name="Piumi F."/>
            <person name="Punt P.J."/>
            <person name="Ram A.F."/>
            <person name="Ramon A."/>
            <person name="Rauscher S."/>
            <person name="Record E."/>
            <person name="Riano-Pachon D.M."/>
            <person name="Robert V."/>
            <person name="Roehrig J."/>
            <person name="Ruller R."/>
            <person name="Salamov A."/>
            <person name="Salih N.S."/>
            <person name="Samson R.A."/>
            <person name="Sandor E."/>
            <person name="Sanguinetti M."/>
            <person name="Schuetze T."/>
            <person name="Sepcic K."/>
            <person name="Shelest E."/>
            <person name="Sherlock G."/>
            <person name="Sophianopoulou V."/>
            <person name="Squina F.M."/>
            <person name="Sun H."/>
            <person name="Susca A."/>
            <person name="Todd R.B."/>
            <person name="Tsang A."/>
            <person name="Unkles S.E."/>
            <person name="van de Wiele N."/>
            <person name="van Rossen-Uffink D."/>
            <person name="Oliveira J.V."/>
            <person name="Vesth T.C."/>
            <person name="Visser J."/>
            <person name="Yu J.-H."/>
            <person name="Zhou M."/>
            <person name="Andersen M.R."/>
            <person name="Archer D.B."/>
            <person name="Baker S.E."/>
            <person name="Benoit I."/>
            <person name="Brakhage A.A."/>
            <person name="Braus G.H."/>
            <person name="Fischer R."/>
            <person name="Frisvad J.C."/>
            <person name="Goldman G.H."/>
            <person name="Houbraken J."/>
            <person name="Oakley B."/>
            <person name="Pocsi I."/>
            <person name="Scazzocchio C."/>
            <person name="Seiboth B."/>
            <person name="vanKuyk P.A."/>
            <person name="Wortman J."/>
            <person name="Dyer P.S."/>
            <person name="Grigoriev I.V."/>
        </authorList>
    </citation>
    <scope>NUCLEOTIDE SEQUENCE [LARGE SCALE GENOMIC DNA]</scope>
    <source>
        <strain evidence="2">ATCC 16872 / CBS 172.66 / WB 5094</strain>
    </source>
</reference>
<accession>A0A1L9X086</accession>
<dbReference type="STRING" id="690307.A0A1L9X086"/>
<dbReference type="GO" id="GO:0000287">
    <property type="term" value="F:magnesium ion binding"/>
    <property type="evidence" value="ECO:0007669"/>
    <property type="project" value="InterPro"/>
</dbReference>
<organism evidence="1 2">
    <name type="scientific">Aspergillus aculeatus (strain ATCC 16872 / CBS 172.66 / WB 5094)</name>
    <dbReference type="NCBI Taxonomy" id="690307"/>
    <lineage>
        <taxon>Eukaryota</taxon>
        <taxon>Fungi</taxon>
        <taxon>Dikarya</taxon>
        <taxon>Ascomycota</taxon>
        <taxon>Pezizomycotina</taxon>
        <taxon>Eurotiomycetes</taxon>
        <taxon>Eurotiomycetidae</taxon>
        <taxon>Eurotiales</taxon>
        <taxon>Aspergillaceae</taxon>
        <taxon>Aspergillus</taxon>
        <taxon>Aspergillus subgen. Circumdati</taxon>
    </lineage>
</organism>
<dbReference type="GO" id="GO:0006796">
    <property type="term" value="P:phosphate-containing compound metabolic process"/>
    <property type="evidence" value="ECO:0007669"/>
    <property type="project" value="InterPro"/>
</dbReference>
<dbReference type="EMBL" id="KV878974">
    <property type="protein sequence ID" value="OJK01794.1"/>
    <property type="molecule type" value="Genomic_DNA"/>
</dbReference>
<dbReference type="GO" id="GO:0005737">
    <property type="term" value="C:cytoplasm"/>
    <property type="evidence" value="ECO:0007669"/>
    <property type="project" value="InterPro"/>
</dbReference>
<gene>
    <name evidence="1" type="ORF">ASPACDRAFT_116760</name>
</gene>
<dbReference type="VEuPathDB" id="FungiDB:ASPACDRAFT_116760"/>
<dbReference type="GO" id="GO:0004427">
    <property type="term" value="F:inorganic diphosphate phosphatase activity"/>
    <property type="evidence" value="ECO:0007669"/>
    <property type="project" value="InterPro"/>
</dbReference>
<dbReference type="RefSeq" id="XP_020058133.1">
    <property type="nucleotide sequence ID" value="XM_020196016.1"/>
</dbReference>
<dbReference type="SUPFAM" id="SSF50324">
    <property type="entry name" value="Inorganic pyrophosphatase"/>
    <property type="match status" value="1"/>
</dbReference>
<dbReference type="Proteomes" id="UP000184546">
    <property type="component" value="Unassembled WGS sequence"/>
</dbReference>
<dbReference type="AlphaFoldDB" id="A0A1L9X086"/>
<protein>
    <submittedName>
        <fullName evidence="1">Uncharacterized protein</fullName>
    </submittedName>
</protein>